<feature type="region of interest" description="Disordered" evidence="1">
    <location>
        <begin position="1"/>
        <end position="31"/>
    </location>
</feature>
<sequence length="85" mass="9047">MSDFQTDPQSPTENDPGPDTGERADALVPLPVHDEATVELVRDAIAVARGEFSDERFSKKYGTAGESADEPDPSTIGVDGDSPDR</sequence>
<reference evidence="2 3" key="1">
    <citation type="journal article" date="2015" name="Genome Announc.">
        <title>Draft genome sequence of a Halorubrum H3 strain isolated from the burlinskoye salt lake (Altai Krai, Russia).</title>
        <authorList>
            <person name="Rozanov A.S."/>
            <person name="Bryanskaya A.V."/>
            <person name="Malup T.K."/>
            <person name="Kotenko A.V."/>
            <person name="Peltek S.E."/>
        </authorList>
    </citation>
    <scope>NUCLEOTIDE SEQUENCE [LARGE SCALE GENOMIC DNA]</scope>
    <source>
        <strain evidence="2 3">H3</strain>
    </source>
</reference>
<evidence type="ECO:0000256" key="1">
    <source>
        <dbReference type="SAM" id="MobiDB-lite"/>
    </source>
</evidence>
<feature type="compositionally biased region" description="Polar residues" evidence="1">
    <location>
        <begin position="1"/>
        <end position="13"/>
    </location>
</feature>
<organism evidence="2 3">
    <name type="scientific">Halorubrum saccharovorum</name>
    <dbReference type="NCBI Taxonomy" id="2248"/>
    <lineage>
        <taxon>Archaea</taxon>
        <taxon>Methanobacteriati</taxon>
        <taxon>Methanobacteriota</taxon>
        <taxon>Stenosarchaea group</taxon>
        <taxon>Halobacteria</taxon>
        <taxon>Halobacteriales</taxon>
        <taxon>Haloferacaceae</taxon>
        <taxon>Halorubrum</taxon>
    </lineage>
</organism>
<evidence type="ECO:0000313" key="2">
    <source>
        <dbReference type="EMBL" id="KDS92203.1"/>
    </source>
</evidence>
<proteinExistence type="predicted"/>
<dbReference type="OrthoDB" id="329914at2157"/>
<evidence type="ECO:0000313" key="3">
    <source>
        <dbReference type="Proteomes" id="UP000053331"/>
    </source>
</evidence>
<feature type="region of interest" description="Disordered" evidence="1">
    <location>
        <begin position="48"/>
        <end position="85"/>
    </location>
</feature>
<dbReference type="Proteomes" id="UP000053331">
    <property type="component" value="Unassembled WGS sequence"/>
</dbReference>
<dbReference type="EMBL" id="JNFH02000100">
    <property type="protein sequence ID" value="KDS92203.1"/>
    <property type="molecule type" value="Genomic_DNA"/>
</dbReference>
<dbReference type="RefSeq" id="WP_050026754.1">
    <property type="nucleotide sequence ID" value="NZ_JNFH02000100.1"/>
</dbReference>
<dbReference type="AlphaFoldDB" id="A0A081EXR5"/>
<comment type="caution">
    <text evidence="2">The sequence shown here is derived from an EMBL/GenBank/DDBJ whole genome shotgun (WGS) entry which is preliminary data.</text>
</comment>
<accession>A0A081EXR5</accession>
<keyword evidence="3" id="KW-1185">Reference proteome</keyword>
<protein>
    <submittedName>
        <fullName evidence="2">Uncharacterized protein</fullName>
    </submittedName>
</protein>
<name>A0A081EXR5_9EURY</name>
<gene>
    <name evidence="2" type="ORF">FK85_01530</name>
</gene>